<dbReference type="PANTHER" id="PTHR43798">
    <property type="entry name" value="MONOACYLGLYCEROL LIPASE"/>
    <property type="match status" value="1"/>
</dbReference>
<evidence type="ECO:0000313" key="7">
    <source>
        <dbReference type="Proteomes" id="UP000273022"/>
    </source>
</evidence>
<keyword evidence="2 6" id="KW-0378">Hydrolase</keyword>
<dbReference type="Proteomes" id="UP000273022">
    <property type="component" value="Unassembled WGS sequence"/>
</dbReference>
<keyword evidence="7" id="KW-1185">Reference proteome</keyword>
<dbReference type="InterPro" id="IPR002410">
    <property type="entry name" value="Peptidase_S33"/>
</dbReference>
<feature type="domain" description="AB hydrolase-1" evidence="4">
    <location>
        <begin position="122"/>
        <end position="256"/>
    </location>
</feature>
<dbReference type="GO" id="GO:0016020">
    <property type="term" value="C:membrane"/>
    <property type="evidence" value="ECO:0007669"/>
    <property type="project" value="TreeGrafter"/>
</dbReference>
<comment type="caution">
    <text evidence="6">The sequence shown here is derived from an EMBL/GenBank/DDBJ whole genome shotgun (WGS) entry which is preliminary data.</text>
</comment>
<gene>
    <name evidence="6" type="ORF">D5R81_10900</name>
</gene>
<dbReference type="InterPro" id="IPR029058">
    <property type="entry name" value="AB_hydrolase_fold"/>
</dbReference>
<dbReference type="OrthoDB" id="4510475at2"/>
<dbReference type="GO" id="GO:0006508">
    <property type="term" value="P:proteolysis"/>
    <property type="evidence" value="ECO:0007669"/>
    <property type="project" value="InterPro"/>
</dbReference>
<evidence type="ECO:0000256" key="3">
    <source>
        <dbReference type="SAM" id="Phobius"/>
    </source>
</evidence>
<dbReference type="AlphaFoldDB" id="A0A3A6TQH4"/>
<organism evidence="6 7">
    <name type="scientific">Parashewanella spongiae</name>
    <dbReference type="NCBI Taxonomy" id="342950"/>
    <lineage>
        <taxon>Bacteria</taxon>
        <taxon>Pseudomonadati</taxon>
        <taxon>Pseudomonadota</taxon>
        <taxon>Gammaproteobacteria</taxon>
        <taxon>Alteromonadales</taxon>
        <taxon>Shewanellaceae</taxon>
        <taxon>Parashewanella</taxon>
    </lineage>
</organism>
<dbReference type="GO" id="GO:0008233">
    <property type="term" value="F:peptidase activity"/>
    <property type="evidence" value="ECO:0007669"/>
    <property type="project" value="InterPro"/>
</dbReference>
<dbReference type="Pfam" id="PF00561">
    <property type="entry name" value="Abhydrolase_1"/>
    <property type="match status" value="1"/>
</dbReference>
<evidence type="ECO:0000259" key="5">
    <source>
        <dbReference type="Pfam" id="PF08386"/>
    </source>
</evidence>
<name>A0A3A6TQH4_9GAMM</name>
<keyword evidence="3" id="KW-0472">Membrane</keyword>
<evidence type="ECO:0000256" key="1">
    <source>
        <dbReference type="ARBA" id="ARBA00010088"/>
    </source>
</evidence>
<protein>
    <submittedName>
        <fullName evidence="6">Alpha/beta hydrolase</fullName>
    </submittedName>
</protein>
<evidence type="ECO:0000259" key="4">
    <source>
        <dbReference type="Pfam" id="PF00561"/>
    </source>
</evidence>
<dbReference type="InterPro" id="IPR050266">
    <property type="entry name" value="AB_hydrolase_sf"/>
</dbReference>
<dbReference type="SUPFAM" id="SSF53474">
    <property type="entry name" value="alpha/beta-Hydrolases"/>
    <property type="match status" value="1"/>
</dbReference>
<evidence type="ECO:0000256" key="2">
    <source>
        <dbReference type="ARBA" id="ARBA00022801"/>
    </source>
</evidence>
<dbReference type="Gene3D" id="3.40.50.1820">
    <property type="entry name" value="alpha/beta hydrolase"/>
    <property type="match status" value="1"/>
</dbReference>
<dbReference type="PRINTS" id="PR00793">
    <property type="entry name" value="PROAMNOPTASE"/>
</dbReference>
<reference evidence="6 7" key="1">
    <citation type="submission" date="2018-09" db="EMBL/GenBank/DDBJ databases">
        <title>Phylogeny of the Shewanellaceae, and recommendation for two new genera, Pseudoshewanella and Parashewanella.</title>
        <authorList>
            <person name="Wang G."/>
        </authorList>
    </citation>
    <scope>NUCLEOTIDE SEQUENCE [LARGE SCALE GENOMIC DNA]</scope>
    <source>
        <strain evidence="6 7">KCTC 22492</strain>
    </source>
</reference>
<evidence type="ECO:0000313" key="6">
    <source>
        <dbReference type="EMBL" id="RJY14708.1"/>
    </source>
</evidence>
<sequence length="545" mass="59005">MDHRASAVSTTSADQSPTIMVASRNNKASNSNKFGVTMSVMLASLSVFISLFTVVAIADEPVSDLNVASKPIEHCYLKGVSDRLICGSIKVAENPNKPDGKQIDIHYAVIPAIKPSYPQEAMLAIAGGPGQSALDNAAGFDRMLSQVREQRDILLIDQRGTGRSNILSCEVGDINALTYNDDDLDTPAETKKCLQASDNDVTQYGSEIALTDFEAVRQHLGYQKLHIYGVSYGTRMAQLYMRHYPQSIATVSLDGVVPMQQSVFAISNAIERATQLMIKDCKQSATCNEQFPNLQQALNDVDAQLAVAPYKGMVSDPYTSEKTELVFTRSKFQTSIRLALYSTSTRALLPHAIYQASQGDMQAMLGLYSLSIGSLDLAMGMHASVVCGEDLPRITDKIRTQMQATYTGKTMLKGIEETCEIWKMPTVEHSFSEPISSDIPTLLLSGELDPATPPAWGDLATAKLANSLHLVAPYATHNVAAQSCANQLIADLVTSGTVKDIDGSCLDKDVSRSFYLNASSVEVLPSESAVPSKNQTFTESDKAKD</sequence>
<feature type="transmembrane region" description="Helical" evidence="3">
    <location>
        <begin position="34"/>
        <end position="58"/>
    </location>
</feature>
<keyword evidence="3" id="KW-1133">Transmembrane helix</keyword>
<feature type="domain" description="Peptidase S33 tripeptidyl aminopeptidase-like C-terminal" evidence="5">
    <location>
        <begin position="407"/>
        <end position="505"/>
    </location>
</feature>
<dbReference type="Pfam" id="PF08386">
    <property type="entry name" value="Abhydrolase_4"/>
    <property type="match status" value="1"/>
</dbReference>
<dbReference type="EMBL" id="QYYH01000061">
    <property type="protein sequence ID" value="RJY14708.1"/>
    <property type="molecule type" value="Genomic_DNA"/>
</dbReference>
<dbReference type="InterPro" id="IPR000073">
    <property type="entry name" value="AB_hydrolase_1"/>
</dbReference>
<accession>A0A3A6TQH4</accession>
<proteinExistence type="inferred from homology"/>
<dbReference type="InterPro" id="IPR013595">
    <property type="entry name" value="Pept_S33_TAP-like_C"/>
</dbReference>
<dbReference type="PANTHER" id="PTHR43798:SF27">
    <property type="entry name" value="HYDROLASE ALPHA_BETA HYDROLASE FOLD FAMILY"/>
    <property type="match status" value="1"/>
</dbReference>
<dbReference type="RefSeq" id="WP_121853667.1">
    <property type="nucleotide sequence ID" value="NZ_CP037952.1"/>
</dbReference>
<keyword evidence="3" id="KW-0812">Transmembrane</keyword>
<comment type="similarity">
    <text evidence="1">Belongs to the peptidase S33 family.</text>
</comment>